<dbReference type="InterPro" id="IPR043128">
    <property type="entry name" value="Rev_trsase/Diguanyl_cyclase"/>
</dbReference>
<dbReference type="InterPro" id="IPR050469">
    <property type="entry name" value="Diguanylate_Cyclase"/>
</dbReference>
<dbReference type="PANTHER" id="PTHR45138">
    <property type="entry name" value="REGULATORY COMPONENTS OF SENSORY TRANSDUCTION SYSTEM"/>
    <property type="match status" value="1"/>
</dbReference>
<evidence type="ECO:0000259" key="2">
    <source>
        <dbReference type="PROSITE" id="PS50887"/>
    </source>
</evidence>
<evidence type="ECO:0000256" key="1">
    <source>
        <dbReference type="SAM" id="Phobius"/>
    </source>
</evidence>
<protein>
    <submittedName>
        <fullName evidence="3">Probable diguanylate cyclase AdrA</fullName>
        <ecNumber evidence="3">2.7.7.65</ecNumber>
    </submittedName>
</protein>
<feature type="transmembrane region" description="Helical" evidence="1">
    <location>
        <begin position="205"/>
        <end position="224"/>
    </location>
</feature>
<dbReference type="RefSeq" id="WP_055186878.1">
    <property type="nucleotide sequence ID" value="NZ_CYXN01000035.1"/>
</dbReference>
<dbReference type="PROSITE" id="PS50887">
    <property type="entry name" value="GGDEF"/>
    <property type="match status" value="1"/>
</dbReference>
<dbReference type="PANTHER" id="PTHR45138:SF9">
    <property type="entry name" value="DIGUANYLATE CYCLASE DGCM-RELATED"/>
    <property type="match status" value="1"/>
</dbReference>
<keyword evidence="3" id="KW-0548">Nucleotidyltransferase</keyword>
<gene>
    <name evidence="3" type="primary">adrA_3</name>
    <name evidence="3" type="ORF">ERS852582_02582</name>
</gene>
<dbReference type="EMBL" id="CYXN01000035">
    <property type="protein sequence ID" value="CUN22258.1"/>
    <property type="molecule type" value="Genomic_DNA"/>
</dbReference>
<reference evidence="3 4" key="1">
    <citation type="submission" date="2015-09" db="EMBL/GenBank/DDBJ databases">
        <authorList>
            <consortium name="Pathogen Informatics"/>
        </authorList>
    </citation>
    <scope>NUCLEOTIDE SEQUENCE [LARGE SCALE GENOMIC DNA]</scope>
    <source>
        <strain evidence="3 4">2789STDY5834970</strain>
    </source>
</reference>
<feature type="transmembrane region" description="Helical" evidence="1">
    <location>
        <begin position="6"/>
        <end position="25"/>
    </location>
</feature>
<feature type="transmembrane region" description="Helical" evidence="1">
    <location>
        <begin position="37"/>
        <end position="59"/>
    </location>
</feature>
<organism evidence="3 4">
    <name type="scientific">Faecalibacterium prausnitzii</name>
    <dbReference type="NCBI Taxonomy" id="853"/>
    <lineage>
        <taxon>Bacteria</taxon>
        <taxon>Bacillati</taxon>
        <taxon>Bacillota</taxon>
        <taxon>Clostridia</taxon>
        <taxon>Eubacteriales</taxon>
        <taxon>Oscillospiraceae</taxon>
        <taxon>Faecalibacterium</taxon>
    </lineage>
</organism>
<dbReference type="AlphaFoldDB" id="A0A173V8N8"/>
<dbReference type="InterPro" id="IPR029787">
    <property type="entry name" value="Nucleotide_cyclase"/>
</dbReference>
<dbReference type="Pfam" id="PF00990">
    <property type="entry name" value="GGDEF"/>
    <property type="match status" value="1"/>
</dbReference>
<keyword evidence="1" id="KW-0472">Membrane</keyword>
<dbReference type="SMART" id="SM00267">
    <property type="entry name" value="GGDEF"/>
    <property type="match status" value="1"/>
</dbReference>
<dbReference type="SUPFAM" id="SSF55073">
    <property type="entry name" value="Nucleotide cyclase"/>
    <property type="match status" value="1"/>
</dbReference>
<keyword evidence="1" id="KW-0812">Transmembrane</keyword>
<accession>A0A173V8N8</accession>
<keyword evidence="1" id="KW-1133">Transmembrane helix</keyword>
<evidence type="ECO:0000313" key="3">
    <source>
        <dbReference type="EMBL" id="CUN22258.1"/>
    </source>
</evidence>
<dbReference type="InterPro" id="IPR000160">
    <property type="entry name" value="GGDEF_dom"/>
</dbReference>
<sequence length="392" mass="43203">MDAIAHTQVSGFCLVTLAVLLRAQQKMRDKSLPGRQFTALLWFAGALTIVDYGSALAQLGAWEELGIPLTYRLNAGGSILFYLLAACCCLLVFLYVEAELGRTWMEDGRRLALSAAPVALLLLVLLTARDENGFYYLDAEGLRGSTLFWGAKLVGLAYLAAAFLRCSWTLSHWKQETPKEELKTLLLLALAPAAGFLLQGWLPGRGLLCCGITLGLVCVYVLVLQTKFTVDTLTGVSNRIVALRYLESELPYYRRHPNRSLHFLMMDMDHFKHINDQYGHLEGDAALVLLAGILKKVCANYNGVLARYGGDEFCIACGCNSVEVRTLIASIQRELDAANAASGKPYQIEISIGCARLEPDIATVHDLIDKADQEMYHLKTRKHGTAPAEKQD</sequence>
<evidence type="ECO:0000313" key="4">
    <source>
        <dbReference type="Proteomes" id="UP000095649"/>
    </source>
</evidence>
<keyword evidence="3" id="KW-0808">Transferase</keyword>
<dbReference type="EC" id="2.7.7.65" evidence="3"/>
<feature type="transmembrane region" description="Helical" evidence="1">
    <location>
        <begin position="148"/>
        <end position="170"/>
    </location>
</feature>
<dbReference type="NCBIfam" id="TIGR00254">
    <property type="entry name" value="GGDEF"/>
    <property type="match status" value="1"/>
</dbReference>
<dbReference type="GO" id="GO:0052621">
    <property type="term" value="F:diguanylate cyclase activity"/>
    <property type="evidence" value="ECO:0007669"/>
    <property type="project" value="UniProtKB-EC"/>
</dbReference>
<dbReference type="CDD" id="cd01949">
    <property type="entry name" value="GGDEF"/>
    <property type="match status" value="1"/>
</dbReference>
<feature type="transmembrane region" description="Helical" evidence="1">
    <location>
        <begin position="182"/>
        <end position="199"/>
    </location>
</feature>
<feature type="transmembrane region" description="Helical" evidence="1">
    <location>
        <begin position="110"/>
        <end position="128"/>
    </location>
</feature>
<proteinExistence type="predicted"/>
<dbReference type="OrthoDB" id="9804955at2"/>
<name>A0A173V8N8_9FIRM</name>
<feature type="domain" description="GGDEF" evidence="2">
    <location>
        <begin position="259"/>
        <end position="392"/>
    </location>
</feature>
<dbReference type="Proteomes" id="UP000095649">
    <property type="component" value="Unassembled WGS sequence"/>
</dbReference>
<dbReference type="Gene3D" id="3.30.70.270">
    <property type="match status" value="1"/>
</dbReference>
<feature type="transmembrane region" description="Helical" evidence="1">
    <location>
        <begin position="79"/>
        <end position="98"/>
    </location>
</feature>